<dbReference type="Pfam" id="PF03737">
    <property type="entry name" value="RraA-like"/>
    <property type="match status" value="1"/>
</dbReference>
<dbReference type="STRING" id="440168.SAMN04487974_101224"/>
<comment type="cofactor">
    <cofactor evidence="1">
        <name>Mg(2+)</name>
        <dbReference type="ChEBI" id="CHEBI:18420"/>
    </cofactor>
</comment>
<evidence type="ECO:0000313" key="3">
    <source>
        <dbReference type="Proteomes" id="UP000199495"/>
    </source>
</evidence>
<feature type="binding site" evidence="1">
    <location>
        <position position="127"/>
    </location>
    <ligand>
        <name>substrate</name>
    </ligand>
</feature>
<evidence type="ECO:0000256" key="1">
    <source>
        <dbReference type="PIRSR" id="PIRSR605493-1"/>
    </source>
</evidence>
<proteinExistence type="predicted"/>
<keyword evidence="3" id="KW-1185">Reference proteome</keyword>
<sequence>MTTTALRAETRDKLKHVSTATLATLLFKRGLRNQFIQDVHPLGRKGENMVGPAFTLRYIPAREDLNELTVFRDPDHPQRKAVEMAPEGSVMVFDSRKDARAASAGSILVTRLMVRGVVGIVTDGGFRDSPEIAEMDIHAYHNRPSAPTNLTLHQALDINAPIGCGDVAVWPGDIMVGDGEGVIVIPSAIVDDVAKEAAEMTVFEDFVLEQVQNGAQIIGLYPPTKEESQTAFADWRKKTGR</sequence>
<dbReference type="GO" id="GO:0046872">
    <property type="term" value="F:metal ion binding"/>
    <property type="evidence" value="ECO:0007669"/>
    <property type="project" value="UniProtKB-KW"/>
</dbReference>
<evidence type="ECO:0000313" key="2">
    <source>
        <dbReference type="EMBL" id="SDG16288.1"/>
    </source>
</evidence>
<dbReference type="OrthoDB" id="9805307at2"/>
<keyword evidence="1" id="KW-0460">Magnesium</keyword>
<dbReference type="EMBL" id="FNCS01000001">
    <property type="protein sequence ID" value="SDG16288.1"/>
    <property type="molecule type" value="Genomic_DNA"/>
</dbReference>
<name>A0A1G7RZV0_9HYPH</name>
<protein>
    <submittedName>
        <fullName evidence="2">Regulator of RNase E activity RraA</fullName>
    </submittedName>
</protein>
<dbReference type="NCBIfam" id="NF006093">
    <property type="entry name" value="PRK08245.1"/>
    <property type="match status" value="1"/>
</dbReference>
<dbReference type="PANTHER" id="PTHR33254:SF16">
    <property type="entry name" value="BLR3842 PROTEIN"/>
    <property type="match status" value="1"/>
</dbReference>
<accession>A0A1G7RZV0</accession>
<dbReference type="InterPro" id="IPR005493">
    <property type="entry name" value="RraA/RraA-like"/>
</dbReference>
<feature type="binding site" evidence="1">
    <location>
        <position position="128"/>
    </location>
    <ligand>
        <name>Mg(2+)</name>
        <dbReference type="ChEBI" id="CHEBI:18420"/>
    </ligand>
</feature>
<gene>
    <name evidence="2" type="ORF">SAMN04487974_101224</name>
</gene>
<dbReference type="Proteomes" id="UP000199495">
    <property type="component" value="Unassembled WGS sequence"/>
</dbReference>
<reference evidence="2 3" key="1">
    <citation type="submission" date="2016-10" db="EMBL/GenBank/DDBJ databases">
        <authorList>
            <person name="de Groot N.N."/>
        </authorList>
    </citation>
    <scope>NUCLEOTIDE SEQUENCE [LARGE SCALE GENOMIC DNA]</scope>
    <source>
        <strain evidence="2 3">CGMCC 1.10267</strain>
    </source>
</reference>
<dbReference type="SUPFAM" id="SSF89562">
    <property type="entry name" value="RraA-like"/>
    <property type="match status" value="1"/>
</dbReference>
<feature type="binding site" evidence="1">
    <location>
        <begin position="105"/>
        <end position="108"/>
    </location>
    <ligand>
        <name>substrate</name>
    </ligand>
</feature>
<dbReference type="PANTHER" id="PTHR33254">
    <property type="entry name" value="4-HYDROXY-4-METHYL-2-OXOGLUTARATE ALDOLASE 3-RELATED"/>
    <property type="match status" value="1"/>
</dbReference>
<dbReference type="InterPro" id="IPR036704">
    <property type="entry name" value="RraA/RraA-like_sf"/>
</dbReference>
<dbReference type="RefSeq" id="WP_090589978.1">
    <property type="nucleotide sequence ID" value="NZ_FNCS01000001.1"/>
</dbReference>
<dbReference type="AlphaFoldDB" id="A0A1G7RZV0"/>
<keyword evidence="1" id="KW-0479">Metal-binding</keyword>
<organism evidence="2 3">
    <name type="scientific">Pelagibacterium luteolum</name>
    <dbReference type="NCBI Taxonomy" id="440168"/>
    <lineage>
        <taxon>Bacteria</taxon>
        <taxon>Pseudomonadati</taxon>
        <taxon>Pseudomonadota</taxon>
        <taxon>Alphaproteobacteria</taxon>
        <taxon>Hyphomicrobiales</taxon>
        <taxon>Devosiaceae</taxon>
        <taxon>Pelagibacterium</taxon>
    </lineage>
</organism>
<dbReference type="Gene3D" id="3.50.30.40">
    <property type="entry name" value="Ribonuclease E inhibitor RraA/RraA-like"/>
    <property type="match status" value="1"/>
</dbReference>
<dbReference type="CDD" id="cd16841">
    <property type="entry name" value="RraA_family"/>
    <property type="match status" value="1"/>
</dbReference>